<reference evidence="1" key="2">
    <citation type="submission" date="2021-02" db="EMBL/GenBank/DDBJ databases">
        <authorList>
            <person name="Kimball J.A."/>
            <person name="Haas M.W."/>
            <person name="Macchietto M."/>
            <person name="Kono T."/>
            <person name="Duquette J."/>
            <person name="Shao M."/>
        </authorList>
    </citation>
    <scope>NUCLEOTIDE SEQUENCE</scope>
    <source>
        <tissue evidence="1">Fresh leaf tissue</tissue>
    </source>
</reference>
<evidence type="ECO:0000313" key="2">
    <source>
        <dbReference type="Proteomes" id="UP000729402"/>
    </source>
</evidence>
<dbReference type="Proteomes" id="UP000729402">
    <property type="component" value="Unassembled WGS sequence"/>
</dbReference>
<name>A0A8J5T5I6_ZIZPA</name>
<reference evidence="1" key="1">
    <citation type="journal article" date="2021" name="bioRxiv">
        <title>Whole Genome Assembly and Annotation of Northern Wild Rice, Zizania palustris L., Supports a Whole Genome Duplication in the Zizania Genus.</title>
        <authorList>
            <person name="Haas M."/>
            <person name="Kono T."/>
            <person name="Macchietto M."/>
            <person name="Millas R."/>
            <person name="McGilp L."/>
            <person name="Shao M."/>
            <person name="Duquette J."/>
            <person name="Hirsch C.N."/>
            <person name="Kimball J."/>
        </authorList>
    </citation>
    <scope>NUCLEOTIDE SEQUENCE</scope>
    <source>
        <tissue evidence="1">Fresh leaf tissue</tissue>
    </source>
</reference>
<sequence>MEMIQITSLIFNNLIMSFMSKRITIQGETSNFSSELTLFGTIHYPEFFRSGVFSAEFSLSSNQIANRVGLLRFASI</sequence>
<comment type="caution">
    <text evidence="1">The sequence shown here is derived from an EMBL/GenBank/DDBJ whole genome shotgun (WGS) entry which is preliminary data.</text>
</comment>
<keyword evidence="2" id="KW-1185">Reference proteome</keyword>
<dbReference type="EMBL" id="JAAALK010000284">
    <property type="protein sequence ID" value="KAG8069204.1"/>
    <property type="molecule type" value="Genomic_DNA"/>
</dbReference>
<proteinExistence type="predicted"/>
<accession>A0A8J5T5I6</accession>
<protein>
    <submittedName>
        <fullName evidence="1">Uncharacterized protein</fullName>
    </submittedName>
</protein>
<gene>
    <name evidence="1" type="ORF">GUJ93_ZPchr0005g15425</name>
</gene>
<organism evidence="1 2">
    <name type="scientific">Zizania palustris</name>
    <name type="common">Northern wild rice</name>
    <dbReference type="NCBI Taxonomy" id="103762"/>
    <lineage>
        <taxon>Eukaryota</taxon>
        <taxon>Viridiplantae</taxon>
        <taxon>Streptophyta</taxon>
        <taxon>Embryophyta</taxon>
        <taxon>Tracheophyta</taxon>
        <taxon>Spermatophyta</taxon>
        <taxon>Magnoliopsida</taxon>
        <taxon>Liliopsida</taxon>
        <taxon>Poales</taxon>
        <taxon>Poaceae</taxon>
        <taxon>BOP clade</taxon>
        <taxon>Oryzoideae</taxon>
        <taxon>Oryzeae</taxon>
        <taxon>Zizaniinae</taxon>
        <taxon>Zizania</taxon>
    </lineage>
</organism>
<dbReference type="AlphaFoldDB" id="A0A8J5T5I6"/>
<evidence type="ECO:0000313" key="1">
    <source>
        <dbReference type="EMBL" id="KAG8069204.1"/>
    </source>
</evidence>